<dbReference type="GO" id="GO:0006487">
    <property type="term" value="P:protein N-linked glycosylation"/>
    <property type="evidence" value="ECO:0007669"/>
    <property type="project" value="TreeGrafter"/>
</dbReference>
<name>A0A183C2C0_GLOPA</name>
<reference evidence="3" key="2">
    <citation type="submission" date="2016-06" db="UniProtKB">
        <authorList>
            <consortium name="WormBaseParasite"/>
        </authorList>
    </citation>
    <scope>IDENTIFICATION</scope>
</reference>
<dbReference type="InterPro" id="IPR006759">
    <property type="entry name" value="Glyco_transf_54"/>
</dbReference>
<feature type="domain" description="MGAT4 conserved region" evidence="1">
    <location>
        <begin position="103"/>
        <end position="385"/>
    </location>
</feature>
<dbReference type="GO" id="GO:0005793">
    <property type="term" value="C:endoplasmic reticulum-Golgi intermediate compartment"/>
    <property type="evidence" value="ECO:0007669"/>
    <property type="project" value="TreeGrafter"/>
</dbReference>
<dbReference type="InterPro" id="IPR057279">
    <property type="entry name" value="MGAT4"/>
</dbReference>
<dbReference type="GO" id="GO:0008375">
    <property type="term" value="F:acetylglucosaminyltransferase activity"/>
    <property type="evidence" value="ECO:0007669"/>
    <property type="project" value="TreeGrafter"/>
</dbReference>
<dbReference type="GO" id="GO:0005795">
    <property type="term" value="C:Golgi stack"/>
    <property type="evidence" value="ECO:0007669"/>
    <property type="project" value="TreeGrafter"/>
</dbReference>
<dbReference type="PANTHER" id="PTHR12062:SF9">
    <property type="entry name" value="ALPHA-1,3-MANNOSYL-GLYCOPROTEIN 4-BETA-N-ACETYLGLUCOSAMINYLTRANSFERASE A, ISOFORM A"/>
    <property type="match status" value="1"/>
</dbReference>
<organism evidence="2 3">
    <name type="scientific">Globodera pallida</name>
    <name type="common">Potato cyst nematode worm</name>
    <name type="synonym">Heterodera pallida</name>
    <dbReference type="NCBI Taxonomy" id="36090"/>
    <lineage>
        <taxon>Eukaryota</taxon>
        <taxon>Metazoa</taxon>
        <taxon>Ecdysozoa</taxon>
        <taxon>Nematoda</taxon>
        <taxon>Chromadorea</taxon>
        <taxon>Rhabditida</taxon>
        <taxon>Tylenchina</taxon>
        <taxon>Tylenchomorpha</taxon>
        <taxon>Tylenchoidea</taxon>
        <taxon>Heteroderidae</taxon>
        <taxon>Heteroderinae</taxon>
        <taxon>Globodera</taxon>
    </lineage>
</organism>
<sequence length="556" mass="64001">MNPLSPQTTVHRSPARKPFWILSLLLLPLLLTLLAFSFYGFAINEGYEASSNATQMLNTVTATEKPFDVGSVWFNHLNSVEACDDEAASVGKWVDPTALFDLLPHLSLNKVRDLNARVLLKAKQLIRSPPELLLVIPSMYRKEHNYLNDTLRNIFANIFEGERHLVQIVVVVSENPWDENYETLLMSTVDEIERNFGDEVRQGLIEVIAPPKEWFPPNLENIRPTLGDSPERMRWRAKQSLDYAYAMYHTRRERPEARFYVQLEDDVITVPGFLSELHRFANAHSEFFVCEFSNLGFIGRMFHNGKDLAQMAHFVLLLYRSLPVDWILAKVINAKFCSLDETIKQCMKKRVDEIVLFRRKPPLFQHIGRHSSLPGKMQNLTESRFNRNKAIEPLQNENPPFSGVRSELVSVAQWHNFYEKYAPVHLDRTQLEKDNEDDVDGLKLVEFDYGQHPLQEIKGLRVFFVVQFSVNLSSVSLPNSLLRVRFEHSVLNGNASNTISVFSSFPRPNSATLQNYFLLTVEPRLQNVRSIQISLSGGDWRKAIDRFTLTAVRILT</sequence>
<dbReference type="PANTHER" id="PTHR12062">
    <property type="entry name" value="N-ACETYLGLUCOSAMINYLTRANSFERASE VI"/>
    <property type="match status" value="1"/>
</dbReference>
<dbReference type="Pfam" id="PF04666">
    <property type="entry name" value="MGAT4_cons"/>
    <property type="match status" value="1"/>
</dbReference>
<evidence type="ECO:0000313" key="2">
    <source>
        <dbReference type="Proteomes" id="UP000050741"/>
    </source>
</evidence>
<accession>A0A183C2C0</accession>
<evidence type="ECO:0000313" key="3">
    <source>
        <dbReference type="WBParaSite" id="GPLIN_000701400"/>
    </source>
</evidence>
<evidence type="ECO:0000259" key="1">
    <source>
        <dbReference type="Pfam" id="PF04666"/>
    </source>
</evidence>
<dbReference type="WBParaSite" id="GPLIN_000701400">
    <property type="protein sequence ID" value="GPLIN_000701400"/>
    <property type="gene ID" value="GPLIN_000701400"/>
</dbReference>
<reference evidence="2" key="1">
    <citation type="submission" date="2014-05" db="EMBL/GenBank/DDBJ databases">
        <title>The genome and life-stage specific transcriptomes of Globodera pallida elucidate key aspects of plant parasitism by a cyst nematode.</title>
        <authorList>
            <person name="Cotton J.A."/>
            <person name="Lilley C.J."/>
            <person name="Jones L.M."/>
            <person name="Kikuchi T."/>
            <person name="Reid A.J."/>
            <person name="Thorpe P."/>
            <person name="Tsai I.J."/>
            <person name="Beasley H."/>
            <person name="Blok V."/>
            <person name="Cock P.J.A."/>
            <person name="Van den Akker S.E."/>
            <person name="Holroyd N."/>
            <person name="Hunt M."/>
            <person name="Mantelin S."/>
            <person name="Naghra H."/>
            <person name="Pain A."/>
            <person name="Palomares-Rius J.E."/>
            <person name="Zarowiecki M."/>
            <person name="Berriman M."/>
            <person name="Jones J.T."/>
            <person name="Urwin P.E."/>
        </authorList>
    </citation>
    <scope>NUCLEOTIDE SEQUENCE [LARGE SCALE GENOMIC DNA]</scope>
    <source>
        <strain evidence="2">Lindley</strain>
    </source>
</reference>
<dbReference type="Proteomes" id="UP000050741">
    <property type="component" value="Unassembled WGS sequence"/>
</dbReference>
<protein>
    <submittedName>
        <fullName evidence="3">Alpha-1,3-mannosyl-glycoprotein 4-beta-N-acetylglucosaminyltransferase A</fullName>
    </submittedName>
</protein>
<proteinExistence type="predicted"/>
<dbReference type="AlphaFoldDB" id="A0A183C2C0"/>
<dbReference type="GO" id="GO:0005783">
    <property type="term" value="C:endoplasmic reticulum"/>
    <property type="evidence" value="ECO:0007669"/>
    <property type="project" value="TreeGrafter"/>
</dbReference>
<keyword evidence="2" id="KW-1185">Reference proteome</keyword>